<dbReference type="SUPFAM" id="SSF47336">
    <property type="entry name" value="ACP-like"/>
    <property type="match status" value="1"/>
</dbReference>
<evidence type="ECO:0000259" key="10">
    <source>
        <dbReference type="PROSITE" id="PS50075"/>
    </source>
</evidence>
<comment type="subcellular location">
    <subcellularLocation>
        <location evidence="7">Cytoplasm</location>
    </subcellularLocation>
</comment>
<comment type="pathway">
    <text evidence="7 9">Lipid metabolism; fatty acid biosynthesis.</text>
</comment>
<evidence type="ECO:0000256" key="8">
    <source>
        <dbReference type="NCBIfam" id="TIGR00517"/>
    </source>
</evidence>
<comment type="PTM">
    <text evidence="9">4'-phosphopantetheine is transferred from CoA to a specific serine of apo-ACP by acpS.</text>
</comment>
<keyword evidence="1 7" id="KW-0596">Phosphopantetheine</keyword>
<dbReference type="SMART" id="SM00823">
    <property type="entry name" value="PKS_PP"/>
    <property type="match status" value="1"/>
</dbReference>
<keyword evidence="5 7" id="KW-0443">Lipid metabolism</keyword>
<dbReference type="EMBL" id="JAKXMK010000051">
    <property type="protein sequence ID" value="MCH6171911.1"/>
    <property type="molecule type" value="Genomic_DNA"/>
</dbReference>
<protein>
    <recommendedName>
        <fullName evidence="7 8">Acyl carrier protein</fullName>
        <shortName evidence="7">ACP</shortName>
    </recommendedName>
</protein>
<evidence type="ECO:0000256" key="5">
    <source>
        <dbReference type="ARBA" id="ARBA00023098"/>
    </source>
</evidence>
<comment type="PTM">
    <text evidence="7">4'-phosphopantetheine is transferred from CoA to a specific serine of apo-ACP by AcpS. This modification is essential for activity because fatty acids are bound in thioester linkage to the sulfhydryl of the prosthetic group.</text>
</comment>
<dbReference type="Gene3D" id="1.10.1200.10">
    <property type="entry name" value="ACP-like"/>
    <property type="match status" value="1"/>
</dbReference>
<evidence type="ECO:0000256" key="4">
    <source>
        <dbReference type="ARBA" id="ARBA00022832"/>
    </source>
</evidence>
<evidence type="ECO:0000256" key="1">
    <source>
        <dbReference type="ARBA" id="ARBA00022450"/>
    </source>
</evidence>
<reference evidence="11 12" key="1">
    <citation type="submission" date="2022-03" db="EMBL/GenBank/DDBJ databases">
        <title>Pseudonocardia alaer sp. nov., a novel actinomycete isolated from reed forest soil.</title>
        <authorList>
            <person name="Wang L."/>
        </authorList>
    </citation>
    <scope>NUCLEOTIDE SEQUENCE [LARGE SCALE GENOMIC DNA]</scope>
    <source>
        <strain evidence="11 12">Y-16303</strain>
    </source>
</reference>
<evidence type="ECO:0000256" key="6">
    <source>
        <dbReference type="ARBA" id="ARBA00023160"/>
    </source>
</evidence>
<dbReference type="PANTHER" id="PTHR20863">
    <property type="entry name" value="ACYL CARRIER PROTEIN"/>
    <property type="match status" value="1"/>
</dbReference>
<dbReference type="Pfam" id="PF00550">
    <property type="entry name" value="PP-binding"/>
    <property type="match status" value="1"/>
</dbReference>
<keyword evidence="4 7" id="KW-0276">Fatty acid metabolism</keyword>
<comment type="caution">
    <text evidence="11">The sequence shown here is derived from an EMBL/GenBank/DDBJ whole genome shotgun (WGS) entry which is preliminary data.</text>
</comment>
<evidence type="ECO:0000256" key="7">
    <source>
        <dbReference type="HAMAP-Rule" id="MF_01217"/>
    </source>
</evidence>
<dbReference type="PROSITE" id="PS50075">
    <property type="entry name" value="CARRIER"/>
    <property type="match status" value="1"/>
</dbReference>
<evidence type="ECO:0000256" key="3">
    <source>
        <dbReference type="ARBA" id="ARBA00022553"/>
    </source>
</evidence>
<dbReference type="NCBIfam" id="NF002150">
    <property type="entry name" value="PRK00982.1-4"/>
    <property type="match status" value="1"/>
</dbReference>
<dbReference type="InterPro" id="IPR036736">
    <property type="entry name" value="ACP-like_sf"/>
</dbReference>
<dbReference type="NCBIfam" id="TIGR00517">
    <property type="entry name" value="acyl_carrier"/>
    <property type="match status" value="1"/>
</dbReference>
<gene>
    <name evidence="7 11" type="primary">acpP</name>
    <name evidence="11" type="ORF">MMF94_40035</name>
</gene>
<evidence type="ECO:0000313" key="11">
    <source>
        <dbReference type="EMBL" id="MCH6171911.1"/>
    </source>
</evidence>
<name>A0ABS9TTT9_9PSEU</name>
<dbReference type="RefSeq" id="WP_241042724.1">
    <property type="nucleotide sequence ID" value="NZ_JAKXMK010000051.1"/>
</dbReference>
<keyword evidence="6 7" id="KW-0275">Fatty acid biosynthesis</keyword>
<dbReference type="InterPro" id="IPR009081">
    <property type="entry name" value="PP-bd_ACP"/>
</dbReference>
<dbReference type="InterPro" id="IPR003231">
    <property type="entry name" value="ACP"/>
</dbReference>
<evidence type="ECO:0000256" key="2">
    <source>
        <dbReference type="ARBA" id="ARBA00022516"/>
    </source>
</evidence>
<dbReference type="NCBIfam" id="NF002148">
    <property type="entry name" value="PRK00982.1-2"/>
    <property type="match status" value="1"/>
</dbReference>
<proteinExistence type="inferred from homology"/>
<dbReference type="PANTHER" id="PTHR20863:SF76">
    <property type="entry name" value="CARRIER DOMAIN-CONTAINING PROTEIN"/>
    <property type="match status" value="1"/>
</dbReference>
<feature type="domain" description="Carrier" evidence="10">
    <location>
        <begin position="3"/>
        <end position="76"/>
    </location>
</feature>
<keyword evidence="2 7" id="KW-0444">Lipid biosynthesis</keyword>
<sequence>MEGSLAECVKAVVAQQLGVEEDEVAVDSSFADLGADELDLQELMMAFEERFDVQIPDEVAEELTTVQAVVNYIEEH</sequence>
<evidence type="ECO:0000313" key="12">
    <source>
        <dbReference type="Proteomes" id="UP001299970"/>
    </source>
</evidence>
<dbReference type="HAMAP" id="MF_01217">
    <property type="entry name" value="Acyl_carrier"/>
    <property type="match status" value="1"/>
</dbReference>
<comment type="similarity">
    <text evidence="7">Belongs to the acyl carrier protein (ACP) family.</text>
</comment>
<keyword evidence="7" id="KW-0963">Cytoplasm</keyword>
<comment type="function">
    <text evidence="7 9">Carrier of the growing fatty acid chain in fatty acid biosynthesis.</text>
</comment>
<keyword evidence="12" id="KW-1185">Reference proteome</keyword>
<evidence type="ECO:0000256" key="9">
    <source>
        <dbReference type="RuleBase" id="RU003545"/>
    </source>
</evidence>
<dbReference type="InterPro" id="IPR020806">
    <property type="entry name" value="PKS_PP-bd"/>
</dbReference>
<keyword evidence="3 7" id="KW-0597">Phosphoprotein</keyword>
<comment type="caution">
    <text evidence="7">Lacks conserved residue(s) required for the propagation of feature annotation.</text>
</comment>
<dbReference type="Proteomes" id="UP001299970">
    <property type="component" value="Unassembled WGS sequence"/>
</dbReference>
<organism evidence="11 12">
    <name type="scientific">Pseudonocardia alaniniphila</name>
    <dbReference type="NCBI Taxonomy" id="75291"/>
    <lineage>
        <taxon>Bacteria</taxon>
        <taxon>Bacillati</taxon>
        <taxon>Actinomycetota</taxon>
        <taxon>Actinomycetes</taxon>
        <taxon>Pseudonocardiales</taxon>
        <taxon>Pseudonocardiaceae</taxon>
        <taxon>Pseudonocardia</taxon>
    </lineage>
</organism>
<accession>A0ABS9TTT9</accession>